<dbReference type="PROSITE" id="PS00687">
    <property type="entry name" value="ALDEHYDE_DEHYDR_GLU"/>
    <property type="match status" value="1"/>
</dbReference>
<feature type="domain" description="Aldehyde dehydrogenase" evidence="7">
    <location>
        <begin position="33"/>
        <end position="492"/>
    </location>
</feature>
<organism evidence="8">
    <name type="scientific">Phaffia rhodozyma</name>
    <name type="common">Yeast</name>
    <name type="synonym">Xanthophyllomyces dendrorhous</name>
    <dbReference type="NCBI Taxonomy" id="264483"/>
    <lineage>
        <taxon>Eukaryota</taxon>
        <taxon>Fungi</taxon>
        <taxon>Dikarya</taxon>
        <taxon>Basidiomycota</taxon>
        <taxon>Agaricomycotina</taxon>
        <taxon>Tremellomycetes</taxon>
        <taxon>Cystofilobasidiales</taxon>
        <taxon>Mrakiaceae</taxon>
        <taxon>Phaffia</taxon>
    </lineage>
</organism>
<dbReference type="Gene3D" id="3.40.605.10">
    <property type="entry name" value="Aldehyde Dehydrogenase, Chain A, domain 1"/>
    <property type="match status" value="1"/>
</dbReference>
<dbReference type="SUPFAM" id="SSF53720">
    <property type="entry name" value="ALDH-like"/>
    <property type="match status" value="1"/>
</dbReference>
<evidence type="ECO:0000256" key="6">
    <source>
        <dbReference type="RuleBase" id="RU003345"/>
    </source>
</evidence>
<proteinExistence type="inferred from homology"/>
<protein>
    <submittedName>
        <fullName evidence="8">Aldehyde dehydrogenase</fullName>
    </submittedName>
</protein>
<dbReference type="InterPro" id="IPR016163">
    <property type="entry name" value="Ald_DH_C"/>
</dbReference>
<dbReference type="InterPro" id="IPR029510">
    <property type="entry name" value="Ald_DH_CS_GLU"/>
</dbReference>
<evidence type="ECO:0000256" key="2">
    <source>
        <dbReference type="ARBA" id="ARBA00023002"/>
    </source>
</evidence>
<dbReference type="CDD" id="cd07091">
    <property type="entry name" value="ALDH_F1-2_Ald2-like"/>
    <property type="match status" value="1"/>
</dbReference>
<dbReference type="FunFam" id="3.40.605.10:FF:000011">
    <property type="entry name" value="ALD5p Mitochondrial aldehyde dehydrogenase"/>
    <property type="match status" value="1"/>
</dbReference>
<reference evidence="8" key="1">
    <citation type="submission" date="2014-08" db="EMBL/GenBank/DDBJ databases">
        <authorList>
            <person name="Sharma Rahul"/>
            <person name="Thines Marco"/>
        </authorList>
    </citation>
    <scope>NUCLEOTIDE SEQUENCE</scope>
</reference>
<keyword evidence="2 6" id="KW-0560">Oxidoreductase</keyword>
<dbReference type="InterPro" id="IPR016162">
    <property type="entry name" value="Ald_DH_N"/>
</dbReference>
<dbReference type="InterPro" id="IPR016161">
    <property type="entry name" value="Ald_DH/histidinol_DH"/>
</dbReference>
<dbReference type="InterPro" id="IPR016160">
    <property type="entry name" value="Ald_DH_CS_CYS"/>
</dbReference>
<accession>A0A0F7SJ37</accession>
<dbReference type="FunFam" id="3.40.605.10:FF:000026">
    <property type="entry name" value="Aldehyde dehydrogenase, putative"/>
    <property type="match status" value="1"/>
</dbReference>
<dbReference type="GO" id="GO:0004030">
    <property type="term" value="F:aldehyde dehydrogenase [NAD(P)+] activity"/>
    <property type="evidence" value="ECO:0007669"/>
    <property type="project" value="UniProtKB-ARBA"/>
</dbReference>
<dbReference type="Pfam" id="PF00171">
    <property type="entry name" value="Aldedh"/>
    <property type="match status" value="1"/>
</dbReference>
<name>A0A0F7SJ37_PHARH</name>
<feature type="active site" evidence="5">
    <location>
        <position position="269"/>
    </location>
</feature>
<dbReference type="FunFam" id="3.40.309.10:FF:000012">
    <property type="entry name" value="Betaine aldehyde dehydrogenase"/>
    <property type="match status" value="1"/>
</dbReference>
<dbReference type="EMBL" id="LN483345">
    <property type="protein sequence ID" value="CDZ98425.1"/>
    <property type="molecule type" value="Genomic_DNA"/>
</dbReference>
<evidence type="ECO:0000256" key="1">
    <source>
        <dbReference type="ARBA" id="ARBA00009986"/>
    </source>
</evidence>
<dbReference type="Gene3D" id="3.40.309.10">
    <property type="entry name" value="Aldehyde Dehydrogenase, Chain A, domain 2"/>
    <property type="match status" value="1"/>
</dbReference>
<sequence>MSKTFTKKFDHTAFKGEVTINTGLFINGEFVDPVEGKTIETIDPTTGEVITAVSAGTAKDVEIAVNVAEKAFEEVWGEKVPGHERGKILMKLADLVEANADELAAIESLDNGKAFSIARSFDVPEAAACLRYYGGWADKDGGKVIEVDQSKMAYTRHEPIGVVGQIIPWNFPILMFAWKVGPALACGNTVVMKPSEMTPLTALRMVALMNEAGVPKGVFNLINGLGITVGAAIASHPRILKVAFTGSTLVGRNIMKAASETNLKNITLELGGKSPNIVFEDADLDQAASWSCFGIFFNHGQACCAGSRIYVQESIKEKFMEKFMAKVKALKVGNPFDDATFQGPQVSQAQYDRIMSYIQSGKDEGATLLAGGKRHGDKGYFIEPTVFADVKQNMKISKEEIFGPVVAIATFKDEADVIQMANKSEYGLASAVFSRDVSRAITVANRIQAGTVWVNCYNQLNSQVPFGGFKASGIGRELGEYALHNYTSIKSVHINLSGGNPL</sequence>
<comment type="similarity">
    <text evidence="1 6">Belongs to the aldehyde dehydrogenase family.</text>
</comment>
<evidence type="ECO:0000256" key="3">
    <source>
        <dbReference type="ARBA" id="ARBA00023027"/>
    </source>
</evidence>
<keyword evidence="3" id="KW-0520">NAD</keyword>
<evidence type="ECO:0000313" key="8">
    <source>
        <dbReference type="EMBL" id="CDZ98425.1"/>
    </source>
</evidence>
<evidence type="ECO:0000259" key="7">
    <source>
        <dbReference type="Pfam" id="PF00171"/>
    </source>
</evidence>
<evidence type="ECO:0000256" key="4">
    <source>
        <dbReference type="ARBA" id="ARBA00037885"/>
    </source>
</evidence>
<comment type="pathway">
    <text evidence="4">Alcohol metabolism; ethanol degradation; acetate from ethanol: step 2/2.</text>
</comment>
<dbReference type="AlphaFoldDB" id="A0A0F7SJ37"/>
<dbReference type="InterPro" id="IPR015590">
    <property type="entry name" value="Aldehyde_DH_dom"/>
</dbReference>
<dbReference type="PROSITE" id="PS00070">
    <property type="entry name" value="ALDEHYDE_DEHYDR_CYS"/>
    <property type="match status" value="1"/>
</dbReference>
<dbReference type="PANTHER" id="PTHR11699">
    <property type="entry name" value="ALDEHYDE DEHYDROGENASE-RELATED"/>
    <property type="match status" value="1"/>
</dbReference>
<evidence type="ECO:0000256" key="5">
    <source>
        <dbReference type="PROSITE-ProRule" id="PRU10007"/>
    </source>
</evidence>